<dbReference type="RefSeq" id="WP_264987929.1">
    <property type="nucleotide sequence ID" value="NZ_BRZA01000002.1"/>
</dbReference>
<keyword evidence="5 6" id="KW-0472">Membrane</keyword>
<dbReference type="InterPro" id="IPR001734">
    <property type="entry name" value="Na/solute_symporter"/>
</dbReference>
<evidence type="ECO:0000256" key="1">
    <source>
        <dbReference type="ARBA" id="ARBA00004141"/>
    </source>
</evidence>
<evidence type="ECO:0000256" key="2">
    <source>
        <dbReference type="ARBA" id="ARBA00006434"/>
    </source>
</evidence>
<feature type="transmembrane region" description="Helical" evidence="6">
    <location>
        <begin position="7"/>
        <end position="29"/>
    </location>
</feature>
<evidence type="ECO:0000313" key="7">
    <source>
        <dbReference type="EMBL" id="GLC88166.1"/>
    </source>
</evidence>
<evidence type="ECO:0000256" key="4">
    <source>
        <dbReference type="ARBA" id="ARBA00022989"/>
    </source>
</evidence>
<comment type="caution">
    <text evidence="7">The sequence shown here is derived from an EMBL/GenBank/DDBJ whole genome shotgun (WGS) entry which is preliminary data.</text>
</comment>
<feature type="transmembrane region" description="Helical" evidence="6">
    <location>
        <begin position="280"/>
        <end position="302"/>
    </location>
</feature>
<name>A0ABQ5NIH0_9BACI</name>
<keyword evidence="4 6" id="KW-1133">Transmembrane helix</keyword>
<evidence type="ECO:0000256" key="6">
    <source>
        <dbReference type="SAM" id="Phobius"/>
    </source>
</evidence>
<feature type="transmembrane region" description="Helical" evidence="6">
    <location>
        <begin position="193"/>
        <end position="216"/>
    </location>
</feature>
<evidence type="ECO:0000256" key="3">
    <source>
        <dbReference type="ARBA" id="ARBA00022692"/>
    </source>
</evidence>
<comment type="similarity">
    <text evidence="2">Belongs to the sodium:solute symporter (SSF) (TC 2.A.21) family.</text>
</comment>
<evidence type="ECO:0000256" key="5">
    <source>
        <dbReference type="ARBA" id="ARBA00023136"/>
    </source>
</evidence>
<proteinExistence type="inferred from homology"/>
<gene>
    <name evidence="7" type="ORF">LYSBPC_12930</name>
</gene>
<keyword evidence="3 6" id="KW-0812">Transmembrane</keyword>
<accession>A0ABQ5NIH0</accession>
<dbReference type="Proteomes" id="UP001065593">
    <property type="component" value="Unassembled WGS sequence"/>
</dbReference>
<feature type="transmembrane region" description="Helical" evidence="6">
    <location>
        <begin position="120"/>
        <end position="140"/>
    </location>
</feature>
<dbReference type="PROSITE" id="PS50283">
    <property type="entry name" value="NA_SOLUT_SYMP_3"/>
    <property type="match status" value="1"/>
</dbReference>
<evidence type="ECO:0000313" key="8">
    <source>
        <dbReference type="Proteomes" id="UP001065593"/>
    </source>
</evidence>
<feature type="transmembrane region" description="Helical" evidence="6">
    <location>
        <begin position="236"/>
        <end position="260"/>
    </location>
</feature>
<feature type="transmembrane region" description="Helical" evidence="6">
    <location>
        <begin position="314"/>
        <end position="333"/>
    </location>
</feature>
<feature type="transmembrane region" description="Helical" evidence="6">
    <location>
        <begin position="390"/>
        <end position="407"/>
    </location>
</feature>
<keyword evidence="8" id="KW-1185">Reference proteome</keyword>
<reference evidence="7" key="1">
    <citation type="submission" date="2022-08" db="EMBL/GenBank/DDBJ databases">
        <title>Draft genome sequence of Lysinibacillus sp. strain KH24.</title>
        <authorList>
            <person name="Kanbe H."/>
            <person name="Itoh H."/>
        </authorList>
    </citation>
    <scope>NUCLEOTIDE SEQUENCE</scope>
    <source>
        <strain evidence="7">KH24</strain>
    </source>
</reference>
<feature type="transmembrane region" description="Helical" evidence="6">
    <location>
        <begin position="41"/>
        <end position="67"/>
    </location>
</feature>
<organism evidence="7 8">
    <name type="scientific">Lysinibacillus piscis</name>
    <dbReference type="NCBI Taxonomy" id="2518931"/>
    <lineage>
        <taxon>Bacteria</taxon>
        <taxon>Bacillati</taxon>
        <taxon>Bacillota</taxon>
        <taxon>Bacilli</taxon>
        <taxon>Bacillales</taxon>
        <taxon>Bacillaceae</taxon>
        <taxon>Lysinibacillus</taxon>
    </lineage>
</organism>
<dbReference type="Gene3D" id="1.20.1730.10">
    <property type="entry name" value="Sodium/glucose cotransporter"/>
    <property type="match status" value="1"/>
</dbReference>
<protein>
    <submittedName>
        <fullName evidence="7">Sodium:solute symporter</fullName>
    </submittedName>
</protein>
<feature type="transmembrane region" description="Helical" evidence="6">
    <location>
        <begin position="339"/>
        <end position="361"/>
    </location>
</feature>
<feature type="transmembrane region" description="Helical" evidence="6">
    <location>
        <begin position="94"/>
        <end position="114"/>
    </location>
</feature>
<feature type="transmembrane region" description="Helical" evidence="6">
    <location>
        <begin position="368"/>
        <end position="384"/>
    </location>
</feature>
<comment type="subcellular location">
    <subcellularLocation>
        <location evidence="1">Membrane</location>
        <topology evidence="1">Multi-pass membrane protein</topology>
    </subcellularLocation>
</comment>
<feature type="transmembrane region" description="Helical" evidence="6">
    <location>
        <begin position="152"/>
        <end position="173"/>
    </location>
</feature>
<sequence>MTFTKRSLILPFASLSTAAGVIVLLARWIHGNFFISSPSALISFGLTAGICYLLAMALAFIILGICLKKHHVQHNQSFLLATIQEKLSGLNLKFIKVCYLVVGFEIWLIQLISMSVLSTIMFHIPLYLTLPFFLIIVVLLERFLSHRGLLWLDSLFIIVLFALLIFIPIYYFVQNGASSVYEGIRLYHPYLLYFKNSYILLFFIVMQFVVLGQVLFDKSTWYLIAFIKPQKVRSSLLSSGVILALLTFSFTAILMIALYSGAYGQFEILILTFLYEVQPGFLTLAFLLFTLLAILTTLLVEMRATKPFFTHKRSYYSYMIAVIIGLLAFVLTVDLTILSVIYTFAFLHITLLPFVVVLLFTKRSIHKLSWLAMIIALLSGATISLASEVLYGLIVSFIISCIAQLSLQTEA</sequence>
<dbReference type="InterPro" id="IPR038377">
    <property type="entry name" value="Na/Glc_symporter_sf"/>
</dbReference>
<dbReference type="EMBL" id="BRZA01000002">
    <property type="protein sequence ID" value="GLC88166.1"/>
    <property type="molecule type" value="Genomic_DNA"/>
</dbReference>